<comment type="caution">
    <text evidence="2">The sequence shown here is derived from an EMBL/GenBank/DDBJ whole genome shotgun (WGS) entry which is preliminary data.</text>
</comment>
<gene>
    <name evidence="2" type="ORF">ANN_12898</name>
</gene>
<evidence type="ECO:0000313" key="2">
    <source>
        <dbReference type="EMBL" id="KAJ4446204.1"/>
    </source>
</evidence>
<dbReference type="Pfam" id="PF17906">
    <property type="entry name" value="HTH_48"/>
    <property type="match status" value="1"/>
</dbReference>
<evidence type="ECO:0000313" key="3">
    <source>
        <dbReference type="Proteomes" id="UP001148838"/>
    </source>
</evidence>
<organism evidence="2 3">
    <name type="scientific">Periplaneta americana</name>
    <name type="common">American cockroach</name>
    <name type="synonym">Blatta americana</name>
    <dbReference type="NCBI Taxonomy" id="6978"/>
    <lineage>
        <taxon>Eukaryota</taxon>
        <taxon>Metazoa</taxon>
        <taxon>Ecdysozoa</taxon>
        <taxon>Arthropoda</taxon>
        <taxon>Hexapoda</taxon>
        <taxon>Insecta</taxon>
        <taxon>Pterygota</taxon>
        <taxon>Neoptera</taxon>
        <taxon>Polyneoptera</taxon>
        <taxon>Dictyoptera</taxon>
        <taxon>Blattodea</taxon>
        <taxon>Blattoidea</taxon>
        <taxon>Blattidae</taxon>
        <taxon>Blattinae</taxon>
        <taxon>Periplaneta</taxon>
    </lineage>
</organism>
<dbReference type="InterPro" id="IPR041426">
    <property type="entry name" value="Mos1_HTH"/>
</dbReference>
<dbReference type="InterPro" id="IPR052709">
    <property type="entry name" value="Transposase-MT_Hybrid"/>
</dbReference>
<keyword evidence="3" id="KW-1185">Reference proteome</keyword>
<dbReference type="Proteomes" id="UP001148838">
    <property type="component" value="Unassembled WGS sequence"/>
</dbReference>
<protein>
    <recommendedName>
        <fullName evidence="1">Mos1 transposase HTH domain-containing protein</fullName>
    </recommendedName>
</protein>
<proteinExistence type="predicted"/>
<dbReference type="PANTHER" id="PTHR46060">
    <property type="entry name" value="MARINER MOS1 TRANSPOSASE-LIKE PROTEIN"/>
    <property type="match status" value="1"/>
</dbReference>
<dbReference type="EMBL" id="JAJSOF020000009">
    <property type="protein sequence ID" value="KAJ4446204.1"/>
    <property type="molecule type" value="Genomic_DNA"/>
</dbReference>
<feature type="domain" description="Mos1 transposase HTH" evidence="1">
    <location>
        <begin position="8"/>
        <end position="51"/>
    </location>
</feature>
<accession>A0ABQ8TIE9</accession>
<sequence>MSWKEQRNNIKCCVKLCKTFTETLALMRQAYGEEAMFRNRVYEWLKRFKGGRLSTDDDSRSGRSRSARTEEIIARVAQEIRRNRRQSID</sequence>
<name>A0ABQ8TIE9_PERAM</name>
<evidence type="ECO:0000259" key="1">
    <source>
        <dbReference type="Pfam" id="PF17906"/>
    </source>
</evidence>
<dbReference type="PANTHER" id="PTHR46060:SF1">
    <property type="entry name" value="MARINER MOS1 TRANSPOSASE-LIKE PROTEIN"/>
    <property type="match status" value="1"/>
</dbReference>
<dbReference type="Gene3D" id="1.10.10.1450">
    <property type="match status" value="1"/>
</dbReference>
<reference evidence="2 3" key="1">
    <citation type="journal article" date="2022" name="Allergy">
        <title>Genome assembly and annotation of Periplaneta americana reveal a comprehensive cockroach allergen profile.</title>
        <authorList>
            <person name="Wang L."/>
            <person name="Xiong Q."/>
            <person name="Saelim N."/>
            <person name="Wang L."/>
            <person name="Nong W."/>
            <person name="Wan A.T."/>
            <person name="Shi M."/>
            <person name="Liu X."/>
            <person name="Cao Q."/>
            <person name="Hui J.H.L."/>
            <person name="Sookrung N."/>
            <person name="Leung T.F."/>
            <person name="Tungtrongchitr A."/>
            <person name="Tsui S.K.W."/>
        </authorList>
    </citation>
    <scope>NUCLEOTIDE SEQUENCE [LARGE SCALE GENOMIC DNA]</scope>
    <source>
        <strain evidence="2">PWHHKU_190912</strain>
    </source>
</reference>